<feature type="non-terminal residue" evidence="2">
    <location>
        <position position="273"/>
    </location>
</feature>
<organism evidence="2">
    <name type="scientific">Motts Mill virus</name>
    <dbReference type="NCBI Taxonomy" id="1654359"/>
    <lineage>
        <taxon>Viruses</taxon>
    </lineage>
</organism>
<accession>A0A0F7KMI1</accession>
<evidence type="ECO:0000256" key="1">
    <source>
        <dbReference type="SAM" id="MobiDB-lite"/>
    </source>
</evidence>
<evidence type="ECO:0000313" key="2">
    <source>
        <dbReference type="EMBL" id="AKH40293.1"/>
    </source>
</evidence>
<proteinExistence type="predicted"/>
<sequence>MIQTHLSLVQTTNLLFKSKGTSQSATAWQIWIDDFKSFGDVVTNARVLCDFGFENMDLVPPSECQFDGPTSDKLLAITFQPMNREARDLSPAQLRQNYEHPSIRQVYTLPSTLAAQKTATIVLRSEYMVPLKRHNLGQSKVNVTARMESGPSGLVIDSLKYMETKQETDEFGSWYSNVVICYLAVTFYGKPKMFQLFQDITFEEKTFTPSSEIKQNFDVFKYWIRAEIELFGVMLKPETELWQDLSDSESDFSDSDQEGTSTSACSLGDFETV</sequence>
<reference evidence="2" key="1">
    <citation type="journal article" date="2015" name="PLoS Biol.">
        <title>The Discovery, Distribution, and Evolution of Viruses Associated with Drosophila melanogaster.</title>
        <authorList>
            <person name="Webster C.L."/>
            <person name="Waldron F.M."/>
            <person name="Robertson S."/>
            <person name="Crowson D."/>
            <person name="Ferrari G."/>
            <person name="Quintana J.F."/>
            <person name="Brouqui J.M."/>
            <person name="Bayne E.H."/>
            <person name="Longdon B."/>
            <person name="Buck A.H."/>
            <person name="Lazzaro B.P."/>
            <person name="Akorli J."/>
            <person name="Haddrill P.R."/>
            <person name="Obbard D.J."/>
        </authorList>
    </citation>
    <scope>NUCLEOTIDE SEQUENCE</scope>
</reference>
<feature type="compositionally biased region" description="Acidic residues" evidence="1">
    <location>
        <begin position="247"/>
        <end position="257"/>
    </location>
</feature>
<dbReference type="EMBL" id="KP714077">
    <property type="protein sequence ID" value="AKH40293.1"/>
    <property type="molecule type" value="Genomic_RNA"/>
</dbReference>
<name>A0A0F7KMI1_9VIRU</name>
<feature type="region of interest" description="Disordered" evidence="1">
    <location>
        <begin position="247"/>
        <end position="273"/>
    </location>
</feature>
<protein>
    <submittedName>
        <fullName evidence="2">Orf2</fullName>
    </submittedName>
</protein>